<dbReference type="Proteomes" id="UP001341840">
    <property type="component" value="Unassembled WGS sequence"/>
</dbReference>
<organism evidence="1 2">
    <name type="scientific">Stylosanthes scabra</name>
    <dbReference type="NCBI Taxonomy" id="79078"/>
    <lineage>
        <taxon>Eukaryota</taxon>
        <taxon>Viridiplantae</taxon>
        <taxon>Streptophyta</taxon>
        <taxon>Embryophyta</taxon>
        <taxon>Tracheophyta</taxon>
        <taxon>Spermatophyta</taxon>
        <taxon>Magnoliopsida</taxon>
        <taxon>eudicotyledons</taxon>
        <taxon>Gunneridae</taxon>
        <taxon>Pentapetalae</taxon>
        <taxon>rosids</taxon>
        <taxon>fabids</taxon>
        <taxon>Fabales</taxon>
        <taxon>Fabaceae</taxon>
        <taxon>Papilionoideae</taxon>
        <taxon>50 kb inversion clade</taxon>
        <taxon>dalbergioids sensu lato</taxon>
        <taxon>Dalbergieae</taxon>
        <taxon>Pterocarpus clade</taxon>
        <taxon>Stylosanthes</taxon>
    </lineage>
</organism>
<keyword evidence="2" id="KW-1185">Reference proteome</keyword>
<evidence type="ECO:0000313" key="2">
    <source>
        <dbReference type="Proteomes" id="UP001341840"/>
    </source>
</evidence>
<protein>
    <recommendedName>
        <fullName evidence="3">Ycf2</fullName>
    </recommendedName>
</protein>
<reference evidence="1 2" key="1">
    <citation type="journal article" date="2023" name="Plants (Basel)">
        <title>Bridging the Gap: Combining Genomics and Transcriptomics Approaches to Understand Stylosanthes scabra, an Orphan Legume from the Brazilian Caatinga.</title>
        <authorList>
            <person name="Ferreira-Neto J.R.C."/>
            <person name="da Silva M.D."/>
            <person name="Binneck E."/>
            <person name="de Melo N.F."/>
            <person name="da Silva R.H."/>
            <person name="de Melo A.L.T.M."/>
            <person name="Pandolfi V."/>
            <person name="Bustamante F.O."/>
            <person name="Brasileiro-Vidal A.C."/>
            <person name="Benko-Iseppon A.M."/>
        </authorList>
    </citation>
    <scope>NUCLEOTIDE SEQUENCE [LARGE SCALE GENOMIC DNA]</scope>
    <source>
        <tissue evidence="1">Leaves</tissue>
    </source>
</reference>
<feature type="non-terminal residue" evidence="1">
    <location>
        <position position="1"/>
    </location>
</feature>
<proteinExistence type="predicted"/>
<name>A0ABU6YYE3_9FABA</name>
<comment type="caution">
    <text evidence="1">The sequence shown here is derived from an EMBL/GenBank/DDBJ whole genome shotgun (WGS) entry which is preliminary data.</text>
</comment>
<evidence type="ECO:0008006" key="3">
    <source>
        <dbReference type="Google" id="ProtNLM"/>
    </source>
</evidence>
<gene>
    <name evidence="1" type="ORF">PIB30_103705</name>
</gene>
<accession>A0ABU6YYE3</accession>
<dbReference type="EMBL" id="JASCZI010245079">
    <property type="protein sequence ID" value="MED6214511.1"/>
    <property type="molecule type" value="Genomic_DNA"/>
</dbReference>
<evidence type="ECO:0000313" key="1">
    <source>
        <dbReference type="EMBL" id="MED6214511.1"/>
    </source>
</evidence>
<sequence length="60" mass="6815">CFQHSGIDSGTLESILRLQRHTKFKFSVPESILLYQNRFWLRLSSESIPGLSSDSGPFEA</sequence>